<dbReference type="NCBIfam" id="TIGR00778">
    <property type="entry name" value="ahpD_dom"/>
    <property type="match status" value="1"/>
</dbReference>
<evidence type="ECO:0000259" key="1">
    <source>
        <dbReference type="Pfam" id="PF02627"/>
    </source>
</evidence>
<accession>X0U519</accession>
<dbReference type="PANTHER" id="PTHR33930">
    <property type="entry name" value="ALKYL HYDROPEROXIDE REDUCTASE AHPD"/>
    <property type="match status" value="1"/>
</dbReference>
<evidence type="ECO:0000313" key="2">
    <source>
        <dbReference type="EMBL" id="GAF83580.1"/>
    </source>
</evidence>
<dbReference type="EMBL" id="BARS01007480">
    <property type="protein sequence ID" value="GAF83580.1"/>
    <property type="molecule type" value="Genomic_DNA"/>
</dbReference>
<dbReference type="InterPro" id="IPR003779">
    <property type="entry name" value="CMD-like"/>
</dbReference>
<dbReference type="InterPro" id="IPR004675">
    <property type="entry name" value="AhpD_core"/>
</dbReference>
<dbReference type="PANTHER" id="PTHR33930:SF2">
    <property type="entry name" value="BLR3452 PROTEIN"/>
    <property type="match status" value="1"/>
</dbReference>
<reference evidence="2" key="1">
    <citation type="journal article" date="2014" name="Front. Microbiol.">
        <title>High frequency of phylogenetically diverse reductive dehalogenase-homologous genes in deep subseafloor sedimentary metagenomes.</title>
        <authorList>
            <person name="Kawai M."/>
            <person name="Futagami T."/>
            <person name="Toyoda A."/>
            <person name="Takaki Y."/>
            <person name="Nishi S."/>
            <person name="Hori S."/>
            <person name="Arai W."/>
            <person name="Tsubouchi T."/>
            <person name="Morono Y."/>
            <person name="Uchiyama I."/>
            <person name="Ito T."/>
            <person name="Fujiyama A."/>
            <person name="Inagaki F."/>
            <person name="Takami H."/>
        </authorList>
    </citation>
    <scope>NUCLEOTIDE SEQUENCE</scope>
    <source>
        <strain evidence="2">Expedition CK06-06</strain>
    </source>
</reference>
<dbReference type="AlphaFoldDB" id="X0U519"/>
<dbReference type="InterPro" id="IPR029032">
    <property type="entry name" value="AhpD-like"/>
</dbReference>
<gene>
    <name evidence="2" type="ORF">S01H1_14389</name>
</gene>
<sequence>LLPRGFGAETMSNHLGEFREFREKMNERILAQKNRSINRFFTLDTQAYQKGALDELTKELAGLSASMVLRCDDCISYHVIRCKELGATDEQLFEIFNVGLIVGGSIVIPHLRRAVALVDELNEKPGRDLAD</sequence>
<dbReference type="GO" id="GO:0051920">
    <property type="term" value="F:peroxiredoxin activity"/>
    <property type="evidence" value="ECO:0007669"/>
    <property type="project" value="InterPro"/>
</dbReference>
<feature type="non-terminal residue" evidence="2">
    <location>
        <position position="1"/>
    </location>
</feature>
<name>X0U519_9ZZZZ</name>
<dbReference type="SUPFAM" id="SSF69118">
    <property type="entry name" value="AhpD-like"/>
    <property type="match status" value="1"/>
</dbReference>
<proteinExistence type="predicted"/>
<dbReference type="Pfam" id="PF02627">
    <property type="entry name" value="CMD"/>
    <property type="match status" value="1"/>
</dbReference>
<comment type="caution">
    <text evidence="2">The sequence shown here is derived from an EMBL/GenBank/DDBJ whole genome shotgun (WGS) entry which is preliminary data.</text>
</comment>
<organism evidence="2">
    <name type="scientific">marine sediment metagenome</name>
    <dbReference type="NCBI Taxonomy" id="412755"/>
    <lineage>
        <taxon>unclassified sequences</taxon>
        <taxon>metagenomes</taxon>
        <taxon>ecological metagenomes</taxon>
    </lineage>
</organism>
<feature type="domain" description="Carboxymuconolactone decarboxylase-like" evidence="1">
    <location>
        <begin position="39"/>
        <end position="115"/>
    </location>
</feature>
<protein>
    <recommendedName>
        <fullName evidence="1">Carboxymuconolactone decarboxylase-like domain-containing protein</fullName>
    </recommendedName>
</protein>
<dbReference type="Gene3D" id="1.20.1290.10">
    <property type="entry name" value="AhpD-like"/>
    <property type="match status" value="1"/>
</dbReference>